<name>A0AB34KCX6_9PEZI</name>
<feature type="region of interest" description="Disordered" evidence="1">
    <location>
        <begin position="1"/>
        <end position="39"/>
    </location>
</feature>
<evidence type="ECO:0000313" key="2">
    <source>
        <dbReference type="EMBL" id="KAL1581911.1"/>
    </source>
</evidence>
<proteinExistence type="predicted"/>
<sequence>MAVIKSNHVDEPPPSYSVHPPGSPETGSLPTSPSAEDECEVDGKIDVDMDRIFRRISKQTGAQSSAA</sequence>
<gene>
    <name evidence="2" type="ORF">WHR41_09488</name>
</gene>
<accession>A0AB34KCX6</accession>
<feature type="compositionally biased region" description="Polar residues" evidence="1">
    <location>
        <begin position="25"/>
        <end position="34"/>
    </location>
</feature>
<protein>
    <submittedName>
        <fullName evidence="2">Uncharacterized protein</fullName>
    </submittedName>
</protein>
<organism evidence="2 3">
    <name type="scientific">Cladosporium halotolerans</name>
    <dbReference type="NCBI Taxonomy" id="1052096"/>
    <lineage>
        <taxon>Eukaryota</taxon>
        <taxon>Fungi</taxon>
        <taxon>Dikarya</taxon>
        <taxon>Ascomycota</taxon>
        <taxon>Pezizomycotina</taxon>
        <taxon>Dothideomycetes</taxon>
        <taxon>Dothideomycetidae</taxon>
        <taxon>Cladosporiales</taxon>
        <taxon>Cladosporiaceae</taxon>
        <taxon>Cladosporium</taxon>
    </lineage>
</organism>
<dbReference type="Proteomes" id="UP000803884">
    <property type="component" value="Unassembled WGS sequence"/>
</dbReference>
<evidence type="ECO:0000313" key="3">
    <source>
        <dbReference type="Proteomes" id="UP000803884"/>
    </source>
</evidence>
<evidence type="ECO:0000256" key="1">
    <source>
        <dbReference type="SAM" id="MobiDB-lite"/>
    </source>
</evidence>
<reference evidence="2 3" key="1">
    <citation type="journal article" date="2020" name="Microbiol. Resour. Announc.">
        <title>Draft Genome Sequence of a Cladosporium Species Isolated from the Mesophotic Ascidian Didemnum maculosum.</title>
        <authorList>
            <person name="Gioti A."/>
            <person name="Siaperas R."/>
            <person name="Nikolaivits E."/>
            <person name="Le Goff G."/>
            <person name="Ouazzani J."/>
            <person name="Kotoulas G."/>
            <person name="Topakas E."/>
        </authorList>
    </citation>
    <scope>NUCLEOTIDE SEQUENCE [LARGE SCALE GENOMIC DNA]</scope>
    <source>
        <strain evidence="2 3">TM138-S3</strain>
    </source>
</reference>
<dbReference type="AlphaFoldDB" id="A0AB34KCX6"/>
<dbReference type="EMBL" id="JAAQHG020000100">
    <property type="protein sequence ID" value="KAL1581911.1"/>
    <property type="molecule type" value="Genomic_DNA"/>
</dbReference>
<dbReference type="RefSeq" id="XP_069225019.1">
    <property type="nucleotide sequence ID" value="XM_069378091.1"/>
</dbReference>
<dbReference type="GeneID" id="96010929"/>
<comment type="caution">
    <text evidence="2">The sequence shown here is derived from an EMBL/GenBank/DDBJ whole genome shotgun (WGS) entry which is preliminary data.</text>
</comment>
<keyword evidence="3" id="KW-1185">Reference proteome</keyword>